<evidence type="ECO:0000256" key="2">
    <source>
        <dbReference type="ARBA" id="ARBA00022840"/>
    </source>
</evidence>
<accession>A0A1Y2DL98</accession>
<dbReference type="STRING" id="106004.A0A1Y2DL98"/>
<dbReference type="Pfam" id="PF00225">
    <property type="entry name" value="Kinesin"/>
    <property type="match status" value="1"/>
</dbReference>
<dbReference type="PRINTS" id="PR00380">
    <property type="entry name" value="KINESINHEAVY"/>
</dbReference>
<proteinExistence type="inferred from homology"/>
<reference evidence="10 11" key="1">
    <citation type="submission" date="2016-07" db="EMBL/GenBank/DDBJ databases">
        <title>Pervasive Adenine N6-methylation of Active Genes in Fungi.</title>
        <authorList>
            <consortium name="DOE Joint Genome Institute"/>
            <person name="Mondo S.J."/>
            <person name="Dannebaum R.O."/>
            <person name="Kuo R.C."/>
            <person name="Labutti K."/>
            <person name="Haridas S."/>
            <person name="Kuo A."/>
            <person name="Salamov A."/>
            <person name="Ahrendt S.R."/>
            <person name="Lipzen A."/>
            <person name="Sullivan W."/>
            <person name="Andreopoulos W.B."/>
            <person name="Clum A."/>
            <person name="Lindquist E."/>
            <person name="Daum C."/>
            <person name="Ramamoorthy G.K."/>
            <person name="Gryganskyi A."/>
            <person name="Culley D."/>
            <person name="Magnuson J.K."/>
            <person name="James T.Y."/>
            <person name="O'Malley M.A."/>
            <person name="Stajich J.E."/>
            <person name="Spatafora J.W."/>
            <person name="Visel A."/>
            <person name="Grigoriev I.V."/>
        </authorList>
    </citation>
    <scope>NUCLEOTIDE SEQUENCE [LARGE SCALE GENOMIC DNA]</scope>
    <source>
        <strain evidence="10 11">62-1032</strain>
    </source>
</reference>
<feature type="region of interest" description="Disordered" evidence="8">
    <location>
        <begin position="865"/>
        <end position="996"/>
    </location>
</feature>
<evidence type="ECO:0000256" key="3">
    <source>
        <dbReference type="ARBA" id="ARBA00023054"/>
    </source>
</evidence>
<dbReference type="EMBL" id="MCGR01000075">
    <property type="protein sequence ID" value="ORY59906.1"/>
    <property type="molecule type" value="Genomic_DNA"/>
</dbReference>
<dbReference type="GO" id="GO:0007018">
    <property type="term" value="P:microtubule-based movement"/>
    <property type="evidence" value="ECO:0007669"/>
    <property type="project" value="InterPro"/>
</dbReference>
<dbReference type="InterPro" id="IPR027640">
    <property type="entry name" value="Kinesin-like_fam"/>
</dbReference>
<dbReference type="GO" id="GO:0005524">
    <property type="term" value="F:ATP binding"/>
    <property type="evidence" value="ECO:0007669"/>
    <property type="project" value="UniProtKB-UniRule"/>
</dbReference>
<evidence type="ECO:0000259" key="9">
    <source>
        <dbReference type="PROSITE" id="PS50067"/>
    </source>
</evidence>
<dbReference type="SUPFAM" id="SSF52540">
    <property type="entry name" value="P-loop containing nucleoside triphosphate hydrolases"/>
    <property type="match status" value="1"/>
</dbReference>
<evidence type="ECO:0000256" key="4">
    <source>
        <dbReference type="ARBA" id="ARBA00023175"/>
    </source>
</evidence>
<evidence type="ECO:0000256" key="8">
    <source>
        <dbReference type="SAM" id="MobiDB-lite"/>
    </source>
</evidence>
<dbReference type="InterPro" id="IPR019821">
    <property type="entry name" value="Kinesin_motor_CS"/>
</dbReference>
<dbReference type="SMART" id="SM00129">
    <property type="entry name" value="KISc"/>
    <property type="match status" value="1"/>
</dbReference>
<evidence type="ECO:0000256" key="5">
    <source>
        <dbReference type="PROSITE-ProRule" id="PRU00283"/>
    </source>
</evidence>
<dbReference type="PANTHER" id="PTHR47968">
    <property type="entry name" value="CENTROMERE PROTEIN E"/>
    <property type="match status" value="1"/>
</dbReference>
<dbReference type="GO" id="GO:0005874">
    <property type="term" value="C:microtubule"/>
    <property type="evidence" value="ECO:0007669"/>
    <property type="project" value="UniProtKB-KW"/>
</dbReference>
<dbReference type="AlphaFoldDB" id="A0A1Y2DL98"/>
<keyword evidence="4 5" id="KW-0505">Motor protein</keyword>
<keyword evidence="11" id="KW-1185">Reference proteome</keyword>
<evidence type="ECO:0000256" key="6">
    <source>
        <dbReference type="RuleBase" id="RU000394"/>
    </source>
</evidence>
<dbReference type="PROSITE" id="PS50067">
    <property type="entry name" value="KINESIN_MOTOR_2"/>
    <property type="match status" value="1"/>
</dbReference>
<dbReference type="OrthoDB" id="3176171at2759"/>
<feature type="coiled-coil region" evidence="7">
    <location>
        <begin position="469"/>
        <end position="688"/>
    </location>
</feature>
<dbReference type="InterPro" id="IPR036961">
    <property type="entry name" value="Kinesin_motor_dom_sf"/>
</dbReference>
<keyword evidence="2 5" id="KW-0067">ATP-binding</keyword>
<keyword evidence="1 5" id="KW-0547">Nucleotide-binding</keyword>
<protein>
    <recommendedName>
        <fullName evidence="6">Kinesin-like protein</fullName>
    </recommendedName>
</protein>
<feature type="region of interest" description="Disordered" evidence="8">
    <location>
        <begin position="808"/>
        <end position="836"/>
    </location>
</feature>
<dbReference type="Gene3D" id="3.40.850.10">
    <property type="entry name" value="Kinesin motor domain"/>
    <property type="match status" value="1"/>
</dbReference>
<feature type="coiled-coil region" evidence="7">
    <location>
        <begin position="313"/>
        <end position="381"/>
    </location>
</feature>
<dbReference type="GO" id="GO:0008017">
    <property type="term" value="F:microtubule binding"/>
    <property type="evidence" value="ECO:0007669"/>
    <property type="project" value="InterPro"/>
</dbReference>
<gene>
    <name evidence="10" type="ORF">BCR35DRAFT_199617</name>
</gene>
<feature type="compositionally biased region" description="Polar residues" evidence="8">
    <location>
        <begin position="914"/>
        <end position="925"/>
    </location>
</feature>
<organism evidence="10 11">
    <name type="scientific">Leucosporidium creatinivorum</name>
    <dbReference type="NCBI Taxonomy" id="106004"/>
    <lineage>
        <taxon>Eukaryota</taxon>
        <taxon>Fungi</taxon>
        <taxon>Dikarya</taxon>
        <taxon>Basidiomycota</taxon>
        <taxon>Pucciniomycotina</taxon>
        <taxon>Microbotryomycetes</taxon>
        <taxon>Leucosporidiales</taxon>
        <taxon>Leucosporidium</taxon>
    </lineage>
</organism>
<dbReference type="InterPro" id="IPR027417">
    <property type="entry name" value="P-loop_NTPase"/>
</dbReference>
<evidence type="ECO:0000313" key="11">
    <source>
        <dbReference type="Proteomes" id="UP000193467"/>
    </source>
</evidence>
<comment type="similarity">
    <text evidence="5 6">Belongs to the TRAFAC class myosin-kinesin ATPase superfamily. Kinesin family.</text>
</comment>
<feature type="compositionally biased region" description="Basic and acidic residues" evidence="8">
    <location>
        <begin position="981"/>
        <end position="996"/>
    </location>
</feature>
<comment type="caution">
    <text evidence="10">The sequence shown here is derived from an EMBL/GenBank/DDBJ whole genome shotgun (WGS) entry which is preliminary data.</text>
</comment>
<dbReference type="PANTHER" id="PTHR47968:SF75">
    <property type="entry name" value="CENTROMERE-ASSOCIATED PROTEIN E"/>
    <property type="match status" value="1"/>
</dbReference>
<sequence length="996" mass="108845">MTAKSATSDEYDFTFDALHLPPKPTEVLYDAKIRPVVRAAMRGFNGTVFAYGQTASGKTHTMMGAPDEPGVIPLAVDELFSFIHDQGTTRDFSLRVSFLEIYNESIRDLLVAPAASRTGAAPKSLDVVGDDGHIKGLSELPVSMPSEVLALLTEGDQRRRTGATDWNERSSRSHSVFVVTIESLSKGPDCTARTSRLSLIDLAGSEAATGQEERRQEGKFINKSLLTLSTVIGKLSEPRTSSVPVHIPYRDSKLTRYLQPALSGKSRVAVICTISPDEQQATETLSTLKFARRAGRVITKAERGVLVTDAMLLRQYEAQVALLQAQIAQREEEGEEGVDGEELTRRLGEAAAKADEAERRGKEAEAALALKEAELASLRSQLEHAKSFILTGPSLEANARRASLGFNRGEGAEPMSLLSPTRGNRIASDVSGLGLGTPRSGAFRDRLMRVASSSKADWSSPKVGTLEREADLERQLEAAIAKLTALQSLETEVTSLRSQVTELQQATTLAQEDAEKSAQANLDRKERVRLEEARRKVEEMEEASAKLSEGEKEQLAVVEELRSKMAALEEERATLIKTQQDDSTSLQAQLAELRQTLSTAQAETRSKAAELATKEDERQQLERQALQAQRDLSAKEALLAADSSTRDATIASLQQEIARLKQERDELVASLERALASTKQELAAVLATRDTMIRKAEDEAAGATVERDLALKGQTEAQARIGEVEELSRLEQERHEVAQQLAEREKGAALSALEAEIKKLEADAEAKDARLAHLQRLADAQAKQEQEQANYVSNQRAGTDALQARLETLRGRQTPTNLSSSTSLRSSRSSSVRLSAGHDLESVSELQERNGELVLRVQDLEKQLAEKSADPRPSLSELNLPIEPTQRRPAPLSRHGSSTTTPIPASPAPGTPTRPTHTSQGSWSKNVPPPLPYSPHNTEKVRKTRRITTAHDIERLKEVKAVDKAREMFDSPGGGSSGGARVDRERSTRGKKESWE</sequence>
<keyword evidence="6" id="KW-0493">Microtubule</keyword>
<dbReference type="InterPro" id="IPR001752">
    <property type="entry name" value="Kinesin_motor_dom"/>
</dbReference>
<feature type="binding site" evidence="5">
    <location>
        <begin position="52"/>
        <end position="59"/>
    </location>
    <ligand>
        <name>ATP</name>
        <dbReference type="ChEBI" id="CHEBI:30616"/>
    </ligand>
</feature>
<dbReference type="Proteomes" id="UP000193467">
    <property type="component" value="Unassembled WGS sequence"/>
</dbReference>
<feature type="coiled-coil region" evidence="7">
    <location>
        <begin position="727"/>
        <end position="777"/>
    </location>
</feature>
<dbReference type="InParanoid" id="A0A1Y2DL98"/>
<dbReference type="GO" id="GO:0003777">
    <property type="term" value="F:microtubule motor activity"/>
    <property type="evidence" value="ECO:0007669"/>
    <property type="project" value="InterPro"/>
</dbReference>
<name>A0A1Y2DL98_9BASI</name>
<feature type="compositionally biased region" description="Low complexity" evidence="8">
    <location>
        <begin position="818"/>
        <end position="835"/>
    </location>
</feature>
<evidence type="ECO:0000313" key="10">
    <source>
        <dbReference type="EMBL" id="ORY59906.1"/>
    </source>
</evidence>
<feature type="compositionally biased region" description="Basic and acidic residues" evidence="8">
    <location>
        <begin position="949"/>
        <end position="969"/>
    </location>
</feature>
<evidence type="ECO:0000256" key="7">
    <source>
        <dbReference type="SAM" id="Coils"/>
    </source>
</evidence>
<evidence type="ECO:0000256" key="1">
    <source>
        <dbReference type="ARBA" id="ARBA00022741"/>
    </source>
</evidence>
<keyword evidence="3 7" id="KW-0175">Coiled coil</keyword>
<feature type="domain" description="Kinesin motor" evidence="9">
    <location>
        <begin position="1"/>
        <end position="297"/>
    </location>
</feature>
<dbReference type="PROSITE" id="PS00411">
    <property type="entry name" value="KINESIN_MOTOR_1"/>
    <property type="match status" value="1"/>
</dbReference>